<gene>
    <name evidence="3" type="primary">NLP2</name>
    <name evidence="3" type="ORF">Tsubulata_010911</name>
</gene>
<dbReference type="PANTHER" id="PTHR23088:SF27">
    <property type="entry name" value="DEAMINATED GLUTATHIONE AMIDASE"/>
    <property type="match status" value="1"/>
</dbReference>
<sequence length="373" mass="41087">MAFCLNLNTNYYPRCLTTSITRKTTKPALSPITRSHVRSLQLTVKSRAAISADSSSAMAASNSVRVAAAQMTSINDLAANFATCSRLVKEAASAGAKLLCLPESFSFIEARDGDSVKIAEPLDGPIMKQYCSLAREFGIWLSLGGFQERGSDDEHLCNTHVIVDDAGKIRSSYRKIHLFDVDVPGGRMYKESSFTEAGKDIVAVDSPVGRLGLTVCYDLRFPELYQQLRFQHEAQASFTKITGQAHWEILLRARAIETQCYVIAAAQAGKHNDKRESHGETLIIDPWGTVVVRLPDRLSTGITVANIDFSFIDSVRARIPIAQFKQRPDKGLEREQLSQMLPVGVGADKDMFVWDFGLKGSLSTSGNLRLYDV</sequence>
<dbReference type="InterPro" id="IPR003010">
    <property type="entry name" value="C-N_Hydrolase"/>
</dbReference>
<proteinExistence type="predicted"/>
<dbReference type="OrthoDB" id="10250282at2759"/>
<feature type="domain" description="CN hydrolase" evidence="2">
    <location>
        <begin position="64"/>
        <end position="309"/>
    </location>
</feature>
<evidence type="ECO:0000259" key="2">
    <source>
        <dbReference type="PROSITE" id="PS50263"/>
    </source>
</evidence>
<dbReference type="InterPro" id="IPR036526">
    <property type="entry name" value="C-N_Hydrolase_sf"/>
</dbReference>
<accession>A0A9Q0F424</accession>
<name>A0A9Q0F424_9ROSI</name>
<dbReference type="PROSITE" id="PS50263">
    <property type="entry name" value="CN_HYDROLASE"/>
    <property type="match status" value="1"/>
</dbReference>
<dbReference type="CDD" id="cd07572">
    <property type="entry name" value="nit"/>
    <property type="match status" value="1"/>
</dbReference>
<organism evidence="3 4">
    <name type="scientific">Turnera subulata</name>
    <dbReference type="NCBI Taxonomy" id="218843"/>
    <lineage>
        <taxon>Eukaryota</taxon>
        <taxon>Viridiplantae</taxon>
        <taxon>Streptophyta</taxon>
        <taxon>Embryophyta</taxon>
        <taxon>Tracheophyta</taxon>
        <taxon>Spermatophyta</taxon>
        <taxon>Magnoliopsida</taxon>
        <taxon>eudicotyledons</taxon>
        <taxon>Gunneridae</taxon>
        <taxon>Pentapetalae</taxon>
        <taxon>rosids</taxon>
        <taxon>fabids</taxon>
        <taxon>Malpighiales</taxon>
        <taxon>Passifloraceae</taxon>
        <taxon>Turnera</taxon>
    </lineage>
</organism>
<dbReference type="Proteomes" id="UP001141552">
    <property type="component" value="Unassembled WGS sequence"/>
</dbReference>
<protein>
    <submittedName>
        <fullName evidence="3">Deaminated glutathione amidase, chloroplastic/cytosolic</fullName>
    </submittedName>
</protein>
<dbReference type="Pfam" id="PF00795">
    <property type="entry name" value="CN_hydrolase"/>
    <property type="match status" value="1"/>
</dbReference>
<dbReference type="InterPro" id="IPR045254">
    <property type="entry name" value="Nit1/2_C-N_Hydrolase"/>
</dbReference>
<dbReference type="EMBL" id="JAKUCV010007141">
    <property type="protein sequence ID" value="KAJ4824598.1"/>
    <property type="molecule type" value="Genomic_DNA"/>
</dbReference>
<reference evidence="3" key="1">
    <citation type="submission" date="2022-02" db="EMBL/GenBank/DDBJ databases">
        <authorList>
            <person name="Henning P.M."/>
            <person name="McCubbin A.G."/>
            <person name="Shore J.S."/>
        </authorList>
    </citation>
    <scope>NUCLEOTIDE SEQUENCE</scope>
    <source>
        <strain evidence="3">F60SS</strain>
        <tissue evidence="3">Leaves</tissue>
    </source>
</reference>
<dbReference type="GO" id="GO:0016811">
    <property type="term" value="F:hydrolase activity, acting on carbon-nitrogen (but not peptide) bonds, in linear amides"/>
    <property type="evidence" value="ECO:0007669"/>
    <property type="project" value="InterPro"/>
</dbReference>
<reference evidence="3" key="2">
    <citation type="journal article" date="2023" name="Plants (Basel)">
        <title>Annotation of the Turnera subulata (Passifloraceae) Draft Genome Reveals the S-Locus Evolved after the Divergence of Turneroideae from Passifloroideae in a Stepwise Manner.</title>
        <authorList>
            <person name="Henning P.M."/>
            <person name="Roalson E.H."/>
            <person name="Mir W."/>
            <person name="McCubbin A.G."/>
            <person name="Shore J.S."/>
        </authorList>
    </citation>
    <scope>NUCLEOTIDE SEQUENCE</scope>
    <source>
        <strain evidence="3">F60SS</strain>
    </source>
</reference>
<evidence type="ECO:0000256" key="1">
    <source>
        <dbReference type="ARBA" id="ARBA00022801"/>
    </source>
</evidence>
<comment type="caution">
    <text evidence="3">The sequence shown here is derived from an EMBL/GenBank/DDBJ whole genome shotgun (WGS) entry which is preliminary data.</text>
</comment>
<dbReference type="Gene3D" id="3.60.110.10">
    <property type="entry name" value="Carbon-nitrogen hydrolase"/>
    <property type="match status" value="1"/>
</dbReference>
<dbReference type="AlphaFoldDB" id="A0A9Q0F424"/>
<evidence type="ECO:0000313" key="4">
    <source>
        <dbReference type="Proteomes" id="UP001141552"/>
    </source>
</evidence>
<dbReference type="SUPFAM" id="SSF56317">
    <property type="entry name" value="Carbon-nitrogen hydrolase"/>
    <property type="match status" value="1"/>
</dbReference>
<keyword evidence="1" id="KW-0378">Hydrolase</keyword>
<evidence type="ECO:0000313" key="3">
    <source>
        <dbReference type="EMBL" id="KAJ4824598.1"/>
    </source>
</evidence>
<keyword evidence="4" id="KW-1185">Reference proteome</keyword>
<dbReference type="PANTHER" id="PTHR23088">
    <property type="entry name" value="NITRILASE-RELATED"/>
    <property type="match status" value="1"/>
</dbReference>